<dbReference type="InterPro" id="IPR000182">
    <property type="entry name" value="GNAT_dom"/>
</dbReference>
<dbReference type="SUPFAM" id="SSF55729">
    <property type="entry name" value="Acyl-CoA N-acyltransferases (Nat)"/>
    <property type="match status" value="1"/>
</dbReference>
<dbReference type="EMBL" id="AP018448">
    <property type="protein sequence ID" value="BBC38932.1"/>
    <property type="molecule type" value="Genomic_DNA"/>
</dbReference>
<reference evidence="2 3" key="2">
    <citation type="journal article" date="2023" name="ChemBioChem">
        <title>Acyltransferase Domain Exchange between Two Independent Type I Polyketide Synthases in the Same Producer Strain of Macrolide Antibiotics.</title>
        <authorList>
            <person name="Kudo F."/>
            <person name="Kishikawa K."/>
            <person name="Tsuboi K."/>
            <person name="Kido T."/>
            <person name="Usui T."/>
            <person name="Hashimoto J."/>
            <person name="Shin-Ya K."/>
            <person name="Miyanaga A."/>
            <person name="Eguchi T."/>
        </authorList>
    </citation>
    <scope>NUCLEOTIDE SEQUENCE [LARGE SCALE GENOMIC DNA]</scope>
    <source>
        <strain evidence="2 3">A-8890</strain>
    </source>
</reference>
<dbReference type="PROSITE" id="PS51186">
    <property type="entry name" value="GNAT"/>
    <property type="match status" value="1"/>
</dbReference>
<name>A0ABN5W0B2_9ACTN</name>
<evidence type="ECO:0000313" key="3">
    <source>
        <dbReference type="Proteomes" id="UP001321542"/>
    </source>
</evidence>
<feature type="domain" description="N-acetyltransferase" evidence="1">
    <location>
        <begin position="32"/>
        <end position="173"/>
    </location>
</feature>
<dbReference type="Proteomes" id="UP001321542">
    <property type="component" value="Chromosome"/>
</dbReference>
<sequence length="173" mass="19380">MAIEWIRLQLDSTDFDLARFRPYVDKCRTSGIRLTTLSELGDTPENRRALYELNKECSADIPERGEFHTFDEYHRLRIDVPSYDPRGVVLALDGEEWIGMAATSDHRGSGYVFNEMTGVRAGHRGRGVSIAMKTFGIGFAGLCGVSTIRTLHHPANTPAIAMNRTLGYVDADW</sequence>
<reference evidence="2 3" key="1">
    <citation type="journal article" date="2010" name="ChemBioChem">
        <title>Cloning and characterization of the biosynthetic gene cluster of 16-membered macrolide antibiotic FD-891: involvement of a dual functional cytochrome P450 monooxygenase catalyzing epoxidation and hydroxylation.</title>
        <authorList>
            <person name="Kudo F."/>
            <person name="Motegi A."/>
            <person name="Mizoue K."/>
            <person name="Eguchi T."/>
        </authorList>
    </citation>
    <scope>NUCLEOTIDE SEQUENCE [LARGE SCALE GENOMIC DNA]</scope>
    <source>
        <strain evidence="2 3">A-8890</strain>
    </source>
</reference>
<evidence type="ECO:0000259" key="1">
    <source>
        <dbReference type="PROSITE" id="PS51186"/>
    </source>
</evidence>
<dbReference type="Pfam" id="PF00583">
    <property type="entry name" value="Acetyltransf_1"/>
    <property type="match status" value="1"/>
</dbReference>
<keyword evidence="3" id="KW-1185">Reference proteome</keyword>
<proteinExistence type="predicted"/>
<dbReference type="Gene3D" id="3.40.630.30">
    <property type="match status" value="1"/>
</dbReference>
<accession>A0ABN5W0B2</accession>
<dbReference type="RefSeq" id="WP_286259484.1">
    <property type="nucleotide sequence ID" value="NZ_AP018448.1"/>
</dbReference>
<evidence type="ECO:0000313" key="2">
    <source>
        <dbReference type="EMBL" id="BBC38932.1"/>
    </source>
</evidence>
<protein>
    <recommendedName>
        <fullName evidence="1">N-acetyltransferase domain-containing protein</fullName>
    </recommendedName>
</protein>
<gene>
    <name evidence="2" type="ORF">SGFS_102260</name>
</gene>
<dbReference type="InterPro" id="IPR016181">
    <property type="entry name" value="Acyl_CoA_acyltransferase"/>
</dbReference>
<organism evidence="2 3">
    <name type="scientific">Streptomyces graminofaciens</name>
    <dbReference type="NCBI Taxonomy" id="68212"/>
    <lineage>
        <taxon>Bacteria</taxon>
        <taxon>Bacillati</taxon>
        <taxon>Actinomycetota</taxon>
        <taxon>Actinomycetes</taxon>
        <taxon>Kitasatosporales</taxon>
        <taxon>Streptomycetaceae</taxon>
        <taxon>Streptomyces</taxon>
    </lineage>
</organism>